<evidence type="ECO:0000313" key="2">
    <source>
        <dbReference type="Proteomes" id="UP000248021"/>
    </source>
</evidence>
<keyword evidence="2" id="KW-1185">Reference proteome</keyword>
<comment type="caution">
    <text evidence="1">The sequence shown here is derived from an EMBL/GenBank/DDBJ whole genome shotgun (WGS) entry which is preliminary data.</text>
</comment>
<reference evidence="1 2" key="1">
    <citation type="submission" date="2018-05" db="EMBL/GenBank/DDBJ databases">
        <title>Genomic Encyclopedia of Type Strains, Phase IV (KMG-IV): sequencing the most valuable type-strain genomes for metagenomic binning, comparative biology and taxonomic classification.</title>
        <authorList>
            <person name="Goeker M."/>
        </authorList>
    </citation>
    <scope>NUCLEOTIDE SEQUENCE [LARGE SCALE GENOMIC DNA]</scope>
    <source>
        <strain evidence="1 2">DSM 6462</strain>
    </source>
</reference>
<gene>
    <name evidence="1" type="ORF">C7450_103123</name>
</gene>
<dbReference type="AlphaFoldDB" id="A0A2V3UDM8"/>
<evidence type="ECO:0000313" key="1">
    <source>
        <dbReference type="EMBL" id="PXW61606.1"/>
    </source>
</evidence>
<organism evidence="1 2">
    <name type="scientific">Chelatococcus asaccharovorans</name>
    <dbReference type="NCBI Taxonomy" id="28210"/>
    <lineage>
        <taxon>Bacteria</taxon>
        <taxon>Pseudomonadati</taxon>
        <taxon>Pseudomonadota</taxon>
        <taxon>Alphaproteobacteria</taxon>
        <taxon>Hyphomicrobiales</taxon>
        <taxon>Chelatococcaceae</taxon>
        <taxon>Chelatococcus</taxon>
    </lineage>
</organism>
<protein>
    <submittedName>
        <fullName evidence="1">Uncharacterized protein</fullName>
    </submittedName>
</protein>
<dbReference type="EMBL" id="QJJK01000003">
    <property type="protein sequence ID" value="PXW61606.1"/>
    <property type="molecule type" value="Genomic_DNA"/>
</dbReference>
<dbReference type="Proteomes" id="UP000248021">
    <property type="component" value="Unassembled WGS sequence"/>
</dbReference>
<accession>A0A2V3UDM8</accession>
<name>A0A2V3UDM8_9HYPH</name>
<sequence length="144" mass="16037">MRTFAAQVAARVPEAVVVEQILKSTGMRVPAHRQQPSRWRGRDFYPLGTAMRLVESHGEIVVSTTLRLLCEVGFSDGPRADLVRSLAEIVRMNPLWVKDWRGLVTALRGLRIDRLRAEARKLGTPGALTRLLVQDLTVVLGSGR</sequence>
<dbReference type="RefSeq" id="WP_110373916.1">
    <property type="nucleotide sequence ID" value="NZ_JAHBRY010000001.1"/>
</dbReference>
<proteinExistence type="predicted"/>